<evidence type="ECO:0000313" key="6">
    <source>
        <dbReference type="EMBL" id="CUV14045.1"/>
    </source>
</evidence>
<reference evidence="6" key="1">
    <citation type="submission" date="2015-10" db="EMBL/GenBank/DDBJ databases">
        <authorList>
            <person name="Gilbert D.G."/>
        </authorList>
    </citation>
    <scope>NUCLEOTIDE SEQUENCE</scope>
    <source>
        <strain evidence="6">Phyl III-seqv23</strain>
    </source>
</reference>
<accession>A0A0S4TWX4</accession>
<dbReference type="GO" id="GO:0009306">
    <property type="term" value="P:protein secretion"/>
    <property type="evidence" value="ECO:0007669"/>
    <property type="project" value="InterPro"/>
</dbReference>
<comment type="similarity">
    <text evidence="1">Belongs to the bacterial secretin family.</text>
</comment>
<dbReference type="PANTHER" id="PTHR30332:SF17">
    <property type="entry name" value="TYPE IV PILIATION SYSTEM PROTEIN DR_0774-RELATED"/>
    <property type="match status" value="1"/>
</dbReference>
<proteinExistence type="inferred from homology"/>
<dbReference type="GO" id="GO:0015627">
    <property type="term" value="C:type II protein secretion system complex"/>
    <property type="evidence" value="ECO:0007669"/>
    <property type="project" value="TreeGrafter"/>
</dbReference>
<dbReference type="InterPro" id="IPR032789">
    <property type="entry name" value="T2SS-T3SS_pil_N"/>
</dbReference>
<dbReference type="InterPro" id="IPR001775">
    <property type="entry name" value="GspD/PilQ"/>
</dbReference>
<feature type="chain" id="PRO_5006628284" evidence="3">
    <location>
        <begin position="30"/>
        <end position="582"/>
    </location>
</feature>
<dbReference type="InterPro" id="IPR050810">
    <property type="entry name" value="Bact_Secretion_Sys_Channel"/>
</dbReference>
<feature type="region of interest" description="Disordered" evidence="2">
    <location>
        <begin position="53"/>
        <end position="75"/>
    </location>
</feature>
<sequence length="582" mass="61991">MPTITTFKRAGLAMLLPALFPAITAPAQAQTGKMLGAGPNWANFGKPANNGLSTDAGAQLATGSGAPLQNGTAEPRAQTVAVATNAPVGFDRAMQRVSQDYAPADSATLGAQIAADEKRRAQAKLLAQDATPAAAKGPTIVDAPAAAASTTRARPPRAVKVPPGRQIDGPAEAIPRAVSLYPGEVRVLNLRGVTRVAIGSGKIASATIVEDRQIVLLGEMAGSTSVHVWLRNGRDFDIALTVTADPVGNMLANINTMLVGTKVVAVQMGDRIVLTGNYDTDETVQRVDLVKKAYPTLIDQIPPRPLDRKIYNEKLIRLDVKLVEVKKNALDNMGIKWAETMSGPTFATSGFFYANSLFRGTAQSDFPVTTAAKPFVSYFGIATQLTSMINLLEETGAGWVLAEPRLSAQSGGKANFVAGGELPIPVAGPFGQTQVVYKTYGVILNFEPVADDAGNVSSHVSAEVSDIDTAHSSAGMPAFMQHKTETDVTLHENETLVISGLLKNTGNKTLDQIPFLGDIPVLGELFRNRQFRNEQTELVVMVTPRIVKSIQARENLTNEQDVKRGDEVVDNVHQLVQKRMAK</sequence>
<dbReference type="InterPro" id="IPR004846">
    <property type="entry name" value="T2SS/T3SS_dom"/>
</dbReference>
<name>A0A0S4TWX4_RALSL</name>
<dbReference type="Pfam" id="PF00263">
    <property type="entry name" value="Secretin"/>
    <property type="match status" value="1"/>
</dbReference>
<feature type="signal peptide" evidence="3">
    <location>
        <begin position="1"/>
        <end position="29"/>
    </location>
</feature>
<feature type="region of interest" description="Disordered" evidence="2">
    <location>
        <begin position="145"/>
        <end position="167"/>
    </location>
</feature>
<dbReference type="PANTHER" id="PTHR30332">
    <property type="entry name" value="PROBABLE GENERAL SECRETION PATHWAY PROTEIN D"/>
    <property type="match status" value="1"/>
</dbReference>
<evidence type="ECO:0000259" key="5">
    <source>
        <dbReference type="Pfam" id="PF13629"/>
    </source>
</evidence>
<organism evidence="6">
    <name type="scientific">Ralstonia solanacearum</name>
    <name type="common">Pseudomonas solanacearum</name>
    <dbReference type="NCBI Taxonomy" id="305"/>
    <lineage>
        <taxon>Bacteria</taxon>
        <taxon>Pseudomonadati</taxon>
        <taxon>Pseudomonadota</taxon>
        <taxon>Betaproteobacteria</taxon>
        <taxon>Burkholderiales</taxon>
        <taxon>Burkholderiaceae</taxon>
        <taxon>Ralstonia</taxon>
        <taxon>Ralstonia solanacearum species complex</taxon>
    </lineage>
</organism>
<keyword evidence="3" id="KW-0732">Signal</keyword>
<feature type="compositionally biased region" description="Low complexity" evidence="2">
    <location>
        <begin position="145"/>
        <end position="165"/>
    </location>
</feature>
<dbReference type="AlphaFoldDB" id="A0A0S4TWX4"/>
<feature type="domain" description="Pilus formation protein N-terminal" evidence="5">
    <location>
        <begin position="176"/>
        <end position="235"/>
    </location>
</feature>
<evidence type="ECO:0000259" key="4">
    <source>
        <dbReference type="Pfam" id="PF00263"/>
    </source>
</evidence>
<dbReference type="EMBL" id="LN899819">
    <property type="protein sequence ID" value="CUV14045.1"/>
    <property type="molecule type" value="Genomic_DNA"/>
</dbReference>
<gene>
    <name evidence="6" type="ORF">RUN39_v1_680049</name>
</gene>
<dbReference type="Pfam" id="PF13629">
    <property type="entry name" value="T2SS-T3SS_pil_N"/>
    <property type="match status" value="1"/>
</dbReference>
<feature type="domain" description="Type II/III secretion system secretin-like" evidence="4">
    <location>
        <begin position="392"/>
        <end position="548"/>
    </location>
</feature>
<evidence type="ECO:0000256" key="1">
    <source>
        <dbReference type="RuleBase" id="RU004003"/>
    </source>
</evidence>
<evidence type="ECO:0000256" key="2">
    <source>
        <dbReference type="SAM" id="MobiDB-lite"/>
    </source>
</evidence>
<protein>
    <submittedName>
        <fullName evidence="6">Type II and III secretion system protein (Modular protein)</fullName>
    </submittedName>
</protein>
<dbReference type="PRINTS" id="PR00811">
    <property type="entry name" value="BCTERIALGSPD"/>
</dbReference>
<evidence type="ECO:0000256" key="3">
    <source>
        <dbReference type="SAM" id="SignalP"/>
    </source>
</evidence>